<protein>
    <submittedName>
        <fullName evidence="1">Uncharacterized protein</fullName>
    </submittedName>
</protein>
<evidence type="ECO:0000313" key="2">
    <source>
        <dbReference type="Proteomes" id="UP001168990"/>
    </source>
</evidence>
<proteinExistence type="predicted"/>
<name>A0AA39C9Q0_9HYME</name>
<dbReference type="EMBL" id="JAQQBS010001423">
    <property type="protein sequence ID" value="KAK0160491.1"/>
    <property type="molecule type" value="Genomic_DNA"/>
</dbReference>
<evidence type="ECO:0000313" key="1">
    <source>
        <dbReference type="EMBL" id="KAK0160491.1"/>
    </source>
</evidence>
<keyword evidence="2" id="KW-1185">Reference proteome</keyword>
<dbReference type="AlphaFoldDB" id="A0AA39C9Q0"/>
<comment type="caution">
    <text evidence="1">The sequence shown here is derived from an EMBL/GenBank/DDBJ whole genome shotgun (WGS) entry which is preliminary data.</text>
</comment>
<reference evidence="1" key="1">
    <citation type="journal article" date="2023" name="bioRxiv">
        <title>Scaffold-level genome assemblies of two parasitoid biocontrol wasps reveal the parthenogenesis mechanism and an associated novel virus.</title>
        <authorList>
            <person name="Inwood S."/>
            <person name="Skelly J."/>
            <person name="Guhlin J."/>
            <person name="Harrop T."/>
            <person name="Goldson S."/>
            <person name="Dearden P."/>
        </authorList>
    </citation>
    <scope>NUCLEOTIDE SEQUENCE</scope>
    <source>
        <strain evidence="1">Irish</strain>
        <tissue evidence="1">Whole body</tissue>
    </source>
</reference>
<reference evidence="1" key="2">
    <citation type="submission" date="2023-03" db="EMBL/GenBank/DDBJ databases">
        <authorList>
            <person name="Inwood S.N."/>
            <person name="Skelly J.G."/>
            <person name="Guhlin J."/>
            <person name="Harrop T.W.R."/>
            <person name="Goldson S.G."/>
            <person name="Dearden P.K."/>
        </authorList>
    </citation>
    <scope>NUCLEOTIDE SEQUENCE</scope>
    <source>
        <strain evidence="1">Irish</strain>
        <tissue evidence="1">Whole body</tissue>
    </source>
</reference>
<sequence length="177" mass="21843">MYISEQEICRWGETNPSKRNYIEEVYPAKSYFTHILLRRDLVSLLLLQYFSHFLDYFDKLNHLEKMELDYASYFFKDLYHRMLEAVEYRVEQRIIRQKRERKWVREAARRLSEEEDLLIPFNFPEEEVYDFFGIRWLLDGNWGLDHPLESWGLLGGGDIYSYYDGLLRRKNLKRKRY</sequence>
<dbReference type="Proteomes" id="UP001168990">
    <property type="component" value="Unassembled WGS sequence"/>
</dbReference>
<organism evidence="1 2">
    <name type="scientific">Microctonus aethiopoides</name>
    <dbReference type="NCBI Taxonomy" id="144406"/>
    <lineage>
        <taxon>Eukaryota</taxon>
        <taxon>Metazoa</taxon>
        <taxon>Ecdysozoa</taxon>
        <taxon>Arthropoda</taxon>
        <taxon>Hexapoda</taxon>
        <taxon>Insecta</taxon>
        <taxon>Pterygota</taxon>
        <taxon>Neoptera</taxon>
        <taxon>Endopterygota</taxon>
        <taxon>Hymenoptera</taxon>
        <taxon>Apocrita</taxon>
        <taxon>Ichneumonoidea</taxon>
        <taxon>Braconidae</taxon>
        <taxon>Euphorinae</taxon>
        <taxon>Microctonus</taxon>
    </lineage>
</organism>
<gene>
    <name evidence="1" type="ORF">PV328_007898</name>
</gene>
<accession>A0AA39C9Q0</accession>